<name>J9FTK4_9ZZZZ</name>
<evidence type="ECO:0000313" key="1">
    <source>
        <dbReference type="EMBL" id="EJW98286.1"/>
    </source>
</evidence>
<comment type="caution">
    <text evidence="1">The sequence shown here is derived from an EMBL/GenBank/DDBJ whole genome shotgun (WGS) entry which is preliminary data.</text>
</comment>
<dbReference type="AlphaFoldDB" id="J9FTK4"/>
<proteinExistence type="predicted"/>
<dbReference type="EMBL" id="AMCI01004334">
    <property type="protein sequence ID" value="EJW98286.1"/>
    <property type="molecule type" value="Genomic_DNA"/>
</dbReference>
<accession>J9FTK4</accession>
<sequence>AMEAYNAKFPEEEGRLFEE</sequence>
<feature type="non-terminal residue" evidence="1">
    <location>
        <position position="1"/>
    </location>
</feature>
<gene>
    <name evidence="1" type="ORF">EVA_13608</name>
</gene>
<reference evidence="1" key="1">
    <citation type="journal article" date="2012" name="PLoS ONE">
        <title>Gene sets for utilization of primary and secondary nutrition supplies in the distal gut of endangered iberian lynx.</title>
        <authorList>
            <person name="Alcaide M."/>
            <person name="Messina E."/>
            <person name="Richter M."/>
            <person name="Bargiela R."/>
            <person name="Peplies J."/>
            <person name="Huws S.A."/>
            <person name="Newbold C.J."/>
            <person name="Golyshin P.N."/>
            <person name="Simon M.A."/>
            <person name="Lopez G."/>
            <person name="Yakimov M.M."/>
            <person name="Ferrer M."/>
        </authorList>
    </citation>
    <scope>NUCLEOTIDE SEQUENCE</scope>
</reference>
<organism evidence="1">
    <name type="scientific">gut metagenome</name>
    <dbReference type="NCBI Taxonomy" id="749906"/>
    <lineage>
        <taxon>unclassified sequences</taxon>
        <taxon>metagenomes</taxon>
        <taxon>organismal metagenomes</taxon>
    </lineage>
</organism>
<protein>
    <submittedName>
        <fullName evidence="1">Uncharacterized protein</fullName>
    </submittedName>
</protein>